<dbReference type="AlphaFoldDB" id="A0A7G7BU90"/>
<keyword evidence="3" id="KW-0808">Transferase</keyword>
<dbReference type="InterPro" id="IPR011009">
    <property type="entry name" value="Kinase-like_dom_sf"/>
</dbReference>
<keyword evidence="3" id="KW-0418">Kinase</keyword>
<dbReference type="Gene3D" id="1.10.510.10">
    <property type="entry name" value="Transferase(Phosphotransferase) domain 1"/>
    <property type="match status" value="1"/>
</dbReference>
<organism evidence="3 4">
    <name type="scientific">Streptomyces finlayi</name>
    <dbReference type="NCBI Taxonomy" id="67296"/>
    <lineage>
        <taxon>Bacteria</taxon>
        <taxon>Bacillati</taxon>
        <taxon>Actinomycetota</taxon>
        <taxon>Actinomycetes</taxon>
        <taxon>Kitasatosporales</taxon>
        <taxon>Streptomycetaceae</taxon>
        <taxon>Streptomyces</taxon>
    </lineage>
</organism>
<sequence>MAGQRGDRRPVRGAVGSRARRDGARLRGEPPRLGNPAGGQVTAPGAAQRRRLPRLVAEAEAWVSLGLHPHVCGCHYVRMIDGIPRVFAEYVSEGSVADWIRDGRLYEGGAAASQARIVDFAIQLAWGLDHAHSRGLVHQDVKPGNALVDRDGTVKLTDFGRARAGAVTGVLPDAGMPGRTVLVTQGGLTLPYASPEQAAGERVGRRTDIYSFAVSVLEMFTGEVTWPAGPAAEEALAEYRAESRAGAQDGRPVIPDGLAALLARCLRQDPARRPASLADVADVLADLYEQLTATRARCRRPRTCAPTS</sequence>
<dbReference type="PROSITE" id="PS50011">
    <property type="entry name" value="PROTEIN_KINASE_DOM"/>
    <property type="match status" value="1"/>
</dbReference>
<reference evidence="4" key="1">
    <citation type="submission" date="2019-10" db="EMBL/GenBank/DDBJ databases">
        <title>Antimicrobial potential of Antarctic Bacteria.</title>
        <authorList>
            <person name="Benaud N."/>
            <person name="Edwards R.J."/>
            <person name="Ferrari B.C."/>
        </authorList>
    </citation>
    <scope>NUCLEOTIDE SEQUENCE [LARGE SCALE GENOMIC DNA]</scope>
    <source>
        <strain evidence="4">NBSH44</strain>
    </source>
</reference>
<feature type="region of interest" description="Disordered" evidence="1">
    <location>
        <begin position="1"/>
        <end position="47"/>
    </location>
</feature>
<gene>
    <name evidence="3" type="ORF">F0344_33785</name>
</gene>
<keyword evidence="4" id="KW-1185">Reference proteome</keyword>
<dbReference type="InterPro" id="IPR000719">
    <property type="entry name" value="Prot_kinase_dom"/>
</dbReference>
<evidence type="ECO:0000259" key="2">
    <source>
        <dbReference type="PROSITE" id="PS50011"/>
    </source>
</evidence>
<accession>A0A7G7BU90</accession>
<dbReference type="CDD" id="cd14014">
    <property type="entry name" value="STKc_PknB_like"/>
    <property type="match status" value="1"/>
</dbReference>
<dbReference type="Pfam" id="PF00069">
    <property type="entry name" value="Pkinase"/>
    <property type="match status" value="1"/>
</dbReference>
<name>A0A7G7BU90_9ACTN</name>
<proteinExistence type="predicted"/>
<dbReference type="SMART" id="SM00220">
    <property type="entry name" value="S_TKc"/>
    <property type="match status" value="1"/>
</dbReference>
<dbReference type="KEGG" id="sfiy:F0344_33785"/>
<dbReference type="InterPro" id="IPR052751">
    <property type="entry name" value="Plant_MAPKKK"/>
</dbReference>
<feature type="compositionally biased region" description="Basic and acidic residues" evidence="1">
    <location>
        <begin position="1"/>
        <end position="10"/>
    </location>
</feature>
<dbReference type="GO" id="GO:0007165">
    <property type="term" value="P:signal transduction"/>
    <property type="evidence" value="ECO:0007669"/>
    <property type="project" value="TreeGrafter"/>
</dbReference>
<dbReference type="PANTHER" id="PTHR48011">
    <property type="entry name" value="CCR4-NOT TRANSCRIPTIONAL COMPLEX SUBUNIT CAF120-RELATED"/>
    <property type="match status" value="1"/>
</dbReference>
<dbReference type="SUPFAM" id="SSF56112">
    <property type="entry name" value="Protein kinase-like (PK-like)"/>
    <property type="match status" value="1"/>
</dbReference>
<dbReference type="GO" id="GO:0005524">
    <property type="term" value="F:ATP binding"/>
    <property type="evidence" value="ECO:0007669"/>
    <property type="project" value="InterPro"/>
</dbReference>
<dbReference type="GO" id="GO:0004672">
    <property type="term" value="F:protein kinase activity"/>
    <property type="evidence" value="ECO:0007669"/>
    <property type="project" value="InterPro"/>
</dbReference>
<evidence type="ECO:0000256" key="1">
    <source>
        <dbReference type="SAM" id="MobiDB-lite"/>
    </source>
</evidence>
<dbReference type="EMBL" id="CP045702">
    <property type="protein sequence ID" value="QNE78905.1"/>
    <property type="molecule type" value="Genomic_DNA"/>
</dbReference>
<feature type="domain" description="Protein kinase" evidence="2">
    <location>
        <begin position="1"/>
        <end position="291"/>
    </location>
</feature>
<dbReference type="Proteomes" id="UP000515307">
    <property type="component" value="Chromosome"/>
</dbReference>
<feature type="compositionally biased region" description="Basic and acidic residues" evidence="1">
    <location>
        <begin position="19"/>
        <end position="30"/>
    </location>
</feature>
<protein>
    <submittedName>
        <fullName evidence="3">Protein kinase</fullName>
    </submittedName>
</protein>
<evidence type="ECO:0000313" key="3">
    <source>
        <dbReference type="EMBL" id="QNE78905.1"/>
    </source>
</evidence>
<evidence type="ECO:0000313" key="4">
    <source>
        <dbReference type="Proteomes" id="UP000515307"/>
    </source>
</evidence>
<dbReference type="PANTHER" id="PTHR48011:SF4">
    <property type="entry name" value="MITOGEN-ACTIVATED PROTEIN KINASE KINASE KINASE 19"/>
    <property type="match status" value="1"/>
</dbReference>